<gene>
    <name evidence="2" type="ORF">DIT71_12460</name>
</gene>
<evidence type="ECO:0008006" key="4">
    <source>
        <dbReference type="Google" id="ProtNLM"/>
    </source>
</evidence>
<feature type="transmembrane region" description="Helical" evidence="1">
    <location>
        <begin position="201"/>
        <end position="219"/>
    </location>
</feature>
<dbReference type="RefSeq" id="WP_114613548.1">
    <property type="nucleotide sequence ID" value="NZ_QFWX01000005.1"/>
</dbReference>
<feature type="transmembrane region" description="Helical" evidence="1">
    <location>
        <begin position="149"/>
        <end position="171"/>
    </location>
</feature>
<dbReference type="OrthoDB" id="581693at2"/>
<keyword evidence="1" id="KW-0812">Transmembrane</keyword>
<feature type="transmembrane region" description="Helical" evidence="1">
    <location>
        <begin position="33"/>
        <end position="52"/>
    </location>
</feature>
<feature type="transmembrane region" description="Helical" evidence="1">
    <location>
        <begin position="178"/>
        <end position="195"/>
    </location>
</feature>
<dbReference type="Pfam" id="PF19540">
    <property type="entry name" value="DUF6064"/>
    <property type="match status" value="1"/>
</dbReference>
<dbReference type="Proteomes" id="UP000253987">
    <property type="component" value="Unassembled WGS sequence"/>
</dbReference>
<feature type="transmembrane region" description="Helical" evidence="1">
    <location>
        <begin position="91"/>
        <end position="111"/>
    </location>
</feature>
<accession>A0A2V3ZI37</accession>
<dbReference type="InterPro" id="IPR045708">
    <property type="entry name" value="DUF6064"/>
</dbReference>
<proteinExistence type="predicted"/>
<keyword evidence="1" id="KW-0472">Membrane</keyword>
<evidence type="ECO:0000256" key="1">
    <source>
        <dbReference type="SAM" id="Phobius"/>
    </source>
</evidence>
<keyword evidence="3" id="KW-1185">Reference proteome</keyword>
<name>A0A2V3ZI37_9GAMM</name>
<dbReference type="EMBL" id="QFWX01000005">
    <property type="protein sequence ID" value="PXX90306.1"/>
    <property type="molecule type" value="Genomic_DNA"/>
</dbReference>
<comment type="caution">
    <text evidence="2">The sequence shown here is derived from an EMBL/GenBank/DDBJ whole genome shotgun (WGS) entry which is preliminary data.</text>
</comment>
<reference evidence="3" key="1">
    <citation type="submission" date="2018-05" db="EMBL/GenBank/DDBJ databases">
        <authorList>
            <person name="Lu D."/>
        </authorList>
    </citation>
    <scope>NUCLEOTIDE SEQUENCE [LARGE SCALE GENOMIC DNA]</scope>
    <source>
        <strain evidence="3">F01</strain>
    </source>
</reference>
<dbReference type="AlphaFoldDB" id="A0A2V3ZI37"/>
<keyword evidence="1" id="KW-1133">Transmembrane helix</keyword>
<protein>
    <recommendedName>
        <fullName evidence="4">MFS transporter permease</fullName>
    </recommendedName>
</protein>
<evidence type="ECO:0000313" key="2">
    <source>
        <dbReference type="EMBL" id="PXX90306.1"/>
    </source>
</evidence>
<evidence type="ECO:0000313" key="3">
    <source>
        <dbReference type="Proteomes" id="UP000253987"/>
    </source>
</evidence>
<feature type="transmembrane region" description="Helical" evidence="1">
    <location>
        <begin position="61"/>
        <end position="79"/>
    </location>
</feature>
<reference evidence="2 3" key="2">
    <citation type="submission" date="2018-06" db="EMBL/GenBank/DDBJ databases">
        <title>Marinobactersediminissp. nov, a moderately halophilic bacterium isolated from marine solar saltern.</title>
        <authorList>
            <person name="Zhang Y."/>
        </authorList>
    </citation>
    <scope>NUCLEOTIDE SEQUENCE [LARGE SCALE GENOMIC DNA]</scope>
    <source>
        <strain evidence="2 3">F01</strain>
    </source>
</reference>
<organism evidence="2 3">
    <name type="scientific">Marinobacter vulgaris</name>
    <dbReference type="NCBI Taxonomy" id="1928331"/>
    <lineage>
        <taxon>Bacteria</taxon>
        <taxon>Pseudomonadati</taxon>
        <taxon>Pseudomonadota</taxon>
        <taxon>Gammaproteobacteria</taxon>
        <taxon>Pseudomonadales</taxon>
        <taxon>Marinobacteraceae</taxon>
        <taxon>Marinobacter</taxon>
    </lineage>
</organism>
<feature type="transmembrane region" description="Helical" evidence="1">
    <location>
        <begin position="123"/>
        <end position="143"/>
    </location>
</feature>
<sequence length="228" mass="25379">MTGVDWFSYSLSDFLMFGPEVFLRLFVRINQDFWPWQGVAVVMMLLIAGFLVRGDKLAKRAVLLLLAAAWLWSGAGFLLEYYGPINLPATWFGWGFILQAALLTVAALVWPWDGNAARPARRWRAGTGWLAMTGLLPLLMVAQTGNWQAIALFGIAPGVTVAASVPCLLLLPRRVRWLFLLLPLLWSVFSAATLWTLGTRLVFVLPVATLTLTLVSFWFSPRPAQSPD</sequence>